<dbReference type="STRING" id="1347342.BN863_31230"/>
<evidence type="ECO:0000313" key="2">
    <source>
        <dbReference type="Proteomes" id="UP000016160"/>
    </source>
</evidence>
<dbReference type="EMBL" id="HG315671">
    <property type="protein sequence ID" value="CDF80835.1"/>
    <property type="molecule type" value="Genomic_DNA"/>
</dbReference>
<dbReference type="HOGENOM" id="CLU_090961_0_0_10"/>
<name>T2KQ41_FORAG</name>
<keyword evidence="2" id="KW-1185">Reference proteome</keyword>
<reference evidence="1 2" key="1">
    <citation type="journal article" date="2013" name="Appl. Environ. Microbiol.">
        <title>The genome of the alga-associated marine flavobacterium Formosa agariphila KMM 3901T reveals a broad potential for degradation of algal polysaccharides.</title>
        <authorList>
            <person name="Mann A.J."/>
            <person name="Hahnke R.L."/>
            <person name="Huang S."/>
            <person name="Werner J."/>
            <person name="Xing P."/>
            <person name="Barbeyron T."/>
            <person name="Huettel B."/>
            <person name="Stueber K."/>
            <person name="Reinhardt R."/>
            <person name="Harder J."/>
            <person name="Gloeckner F.O."/>
            <person name="Amann R.I."/>
            <person name="Teeling H."/>
        </authorList>
    </citation>
    <scope>NUCLEOTIDE SEQUENCE [LARGE SCALE GENOMIC DNA]</scope>
    <source>
        <strain evidence="2">DSM 15362 / KCTC 12365 / LMG 23005 / KMM 3901</strain>
    </source>
</reference>
<sequence length="215" mass="25492">MNYIKHLNSVFKVFQKDPRLNPSHISLYMALFQYWNYTNFQDQFYISRAEIMGIAKLGSTKTYYRCLRNLNDWKYLLYLPSHNMYKGSQIRMLKFDTSRKQARNKEETTCKQAVTPILNLNKPNRNFIQSKLPKNENEVLVFFKSKNWPTIEAQKFYNHNQAIGWTIGGKSKVENWQALASNWMIKAAEIEKKSAVSHFKDNLITQNNKDYDQPL</sequence>
<accession>T2KQ41</accession>
<dbReference type="AlphaFoldDB" id="T2KQ41"/>
<dbReference type="eggNOG" id="ENOG502Z7WP">
    <property type="taxonomic scope" value="Bacteria"/>
</dbReference>
<organism evidence="1 2">
    <name type="scientific">Formosa agariphila (strain DSM 15362 / KCTC 12365 / LMG 23005 / KMM 3901 / M-2Alg 35-1)</name>
    <dbReference type="NCBI Taxonomy" id="1347342"/>
    <lineage>
        <taxon>Bacteria</taxon>
        <taxon>Pseudomonadati</taxon>
        <taxon>Bacteroidota</taxon>
        <taxon>Flavobacteriia</taxon>
        <taxon>Flavobacteriales</taxon>
        <taxon>Flavobacteriaceae</taxon>
        <taxon>Formosa</taxon>
    </lineage>
</organism>
<dbReference type="PATRIC" id="fig|1347342.6.peg.3142"/>
<proteinExistence type="predicted"/>
<protein>
    <submittedName>
        <fullName evidence="1">Uncharacterized protein</fullName>
    </submittedName>
</protein>
<gene>
    <name evidence="1" type="ORF">BN863_31230</name>
</gene>
<dbReference type="RefSeq" id="WP_038532155.1">
    <property type="nucleotide sequence ID" value="NZ_HG315671.1"/>
</dbReference>
<dbReference type="OrthoDB" id="1442826at2"/>
<evidence type="ECO:0000313" key="1">
    <source>
        <dbReference type="EMBL" id="CDF80835.1"/>
    </source>
</evidence>
<dbReference type="Proteomes" id="UP000016160">
    <property type="component" value="Chromosome"/>
</dbReference>